<reference evidence="1 2" key="1">
    <citation type="submission" date="2016-10" db="EMBL/GenBank/DDBJ databases">
        <authorList>
            <person name="de Groot N.N."/>
        </authorList>
    </citation>
    <scope>NUCLEOTIDE SEQUENCE [LARGE SCALE GENOMIC DNA]</scope>
    <source>
        <strain evidence="1 2">DSM 9179</strain>
    </source>
</reference>
<evidence type="ECO:0008006" key="3">
    <source>
        <dbReference type="Google" id="ProtNLM"/>
    </source>
</evidence>
<dbReference type="RefSeq" id="WP_207647432.1">
    <property type="nucleotide sequence ID" value="NZ_FOJI01000004.1"/>
</dbReference>
<gene>
    <name evidence="1" type="ORF">SAMN05421659_104250</name>
</gene>
<name>A0A1I0P935_9FIRM</name>
<protein>
    <recommendedName>
        <fullName evidence="3">YokE-like PH domain-containing protein</fullName>
    </recommendedName>
</protein>
<dbReference type="EMBL" id="FOJI01000004">
    <property type="protein sequence ID" value="SEW10640.1"/>
    <property type="molecule type" value="Genomic_DNA"/>
</dbReference>
<sequence>MKTLNEKDKNELLGQALKEGESYEAKVWGCLMADTKTLMSFAAVGGSLAGAMGALTNQYCYVGMTNSKFVFYVMETFDCYKVKGAFEVPFAQIEKVKVKKSLLPGRHVIKIYVSKQCLKLSLATNTIGTDIQNQKEGIAMILEEIKKNINEKGEVKRHGIN</sequence>
<dbReference type="STRING" id="99656.SAMN05421659_104250"/>
<dbReference type="Proteomes" id="UP000199701">
    <property type="component" value="Unassembled WGS sequence"/>
</dbReference>
<organism evidence="1 2">
    <name type="scientific">[Clostridium] fimetarium</name>
    <dbReference type="NCBI Taxonomy" id="99656"/>
    <lineage>
        <taxon>Bacteria</taxon>
        <taxon>Bacillati</taxon>
        <taxon>Bacillota</taxon>
        <taxon>Clostridia</taxon>
        <taxon>Lachnospirales</taxon>
        <taxon>Lachnospiraceae</taxon>
    </lineage>
</organism>
<dbReference type="AlphaFoldDB" id="A0A1I0P935"/>
<proteinExistence type="predicted"/>
<evidence type="ECO:0000313" key="2">
    <source>
        <dbReference type="Proteomes" id="UP000199701"/>
    </source>
</evidence>
<accession>A0A1I0P935</accession>
<keyword evidence="2" id="KW-1185">Reference proteome</keyword>
<evidence type="ECO:0000313" key="1">
    <source>
        <dbReference type="EMBL" id="SEW10640.1"/>
    </source>
</evidence>